<feature type="domain" description="Homeobox" evidence="12">
    <location>
        <begin position="241"/>
        <end position="301"/>
    </location>
</feature>
<dbReference type="AlphaFoldDB" id="A0A6J8BX09"/>
<evidence type="ECO:0000259" key="12">
    <source>
        <dbReference type="PROSITE" id="PS50071"/>
    </source>
</evidence>
<accession>A0A6J8BX09</accession>
<protein>
    <recommendedName>
        <fullName evidence="10">One cut domain family member</fullName>
    </recommendedName>
</protein>
<evidence type="ECO:0000256" key="3">
    <source>
        <dbReference type="ARBA" id="ARBA00023015"/>
    </source>
</evidence>
<dbReference type="InterPro" id="IPR010982">
    <property type="entry name" value="Lambda_DNA-bd_dom_sf"/>
</dbReference>
<dbReference type="InterPro" id="IPR009057">
    <property type="entry name" value="Homeodomain-like_sf"/>
</dbReference>
<organism evidence="14 15">
    <name type="scientific">Mytilus coruscus</name>
    <name type="common">Sea mussel</name>
    <dbReference type="NCBI Taxonomy" id="42192"/>
    <lineage>
        <taxon>Eukaryota</taxon>
        <taxon>Metazoa</taxon>
        <taxon>Spiralia</taxon>
        <taxon>Lophotrochozoa</taxon>
        <taxon>Mollusca</taxon>
        <taxon>Bivalvia</taxon>
        <taxon>Autobranchia</taxon>
        <taxon>Pteriomorphia</taxon>
        <taxon>Mytilida</taxon>
        <taxon>Mytiloidea</taxon>
        <taxon>Mytilidae</taxon>
        <taxon>Mytilinae</taxon>
        <taxon>Mytilus</taxon>
    </lineage>
</organism>
<dbReference type="Pfam" id="PF02376">
    <property type="entry name" value="CUT"/>
    <property type="match status" value="1"/>
</dbReference>
<keyword evidence="5 8" id="KW-0371">Homeobox</keyword>
<dbReference type="SUPFAM" id="SSF47413">
    <property type="entry name" value="lambda repressor-like DNA-binding domains"/>
    <property type="match status" value="1"/>
</dbReference>
<dbReference type="SUPFAM" id="SSF46689">
    <property type="entry name" value="Homeodomain-like"/>
    <property type="match status" value="1"/>
</dbReference>
<keyword evidence="15" id="KW-1185">Reference proteome</keyword>
<evidence type="ECO:0000256" key="10">
    <source>
        <dbReference type="RuleBase" id="RU361129"/>
    </source>
</evidence>
<feature type="region of interest" description="Disordered" evidence="11">
    <location>
        <begin position="18"/>
        <end position="147"/>
    </location>
</feature>
<evidence type="ECO:0000256" key="11">
    <source>
        <dbReference type="SAM" id="MobiDB-lite"/>
    </source>
</evidence>
<evidence type="ECO:0000256" key="4">
    <source>
        <dbReference type="ARBA" id="ARBA00023125"/>
    </source>
</evidence>
<dbReference type="OrthoDB" id="10404651at2759"/>
<dbReference type="EMBL" id="CACVKT020004087">
    <property type="protein sequence ID" value="CAC5387956.1"/>
    <property type="molecule type" value="Genomic_DNA"/>
</dbReference>
<dbReference type="InterPro" id="IPR003350">
    <property type="entry name" value="CUT_dom"/>
</dbReference>
<reference evidence="14 15" key="1">
    <citation type="submission" date="2020-06" db="EMBL/GenBank/DDBJ databases">
        <authorList>
            <person name="Li R."/>
            <person name="Bekaert M."/>
        </authorList>
    </citation>
    <scope>NUCLEOTIDE SEQUENCE [LARGE SCALE GENOMIC DNA]</scope>
    <source>
        <strain evidence="15">wild</strain>
    </source>
</reference>
<keyword evidence="4 8" id="KW-0238">DNA-binding</keyword>
<evidence type="ECO:0000256" key="5">
    <source>
        <dbReference type="ARBA" id="ARBA00023155"/>
    </source>
</evidence>
<sequence>MSEQEILNVFECSNEFDLLSDSETSNSEKDSEEPACGSRDIPPNVYDWESGISDDDMPNLEIPKRQKKKAQKLSSEEENLETDCSNPESDSEDEPRQDVEDEEGNQDSVEEEGDQDSVEEEEGDQGAPNDHEEPNKESDSESDDSNLMDIETISKLFRKKLKKFGISQRMAAKNILKCSQSTISELYAKASRLKSSKELSLRGRELYDKMQTWLSSSAAQKETQRSMIQQRAYGTKPTQPRKKGSKAVKFSAVQMAVLVKLYRKDDRPATKKQQLIAEVLNLEIHQIRTWFNNQRARNFPAGKEHSSQNIPDDLDIFVNNY</sequence>
<name>A0A6J8BX09_MYTCO</name>
<evidence type="ECO:0000256" key="7">
    <source>
        <dbReference type="ARBA" id="ARBA00023242"/>
    </source>
</evidence>
<comment type="similarity">
    <text evidence="2 10">Belongs to the CUT homeobox family.</text>
</comment>
<dbReference type="SMART" id="SM00389">
    <property type="entry name" value="HOX"/>
    <property type="match status" value="1"/>
</dbReference>
<evidence type="ECO:0000259" key="13">
    <source>
        <dbReference type="PROSITE" id="PS51042"/>
    </source>
</evidence>
<dbReference type="InterPro" id="IPR001356">
    <property type="entry name" value="HD"/>
</dbReference>
<dbReference type="PROSITE" id="PS50071">
    <property type="entry name" value="HOMEOBOX_2"/>
    <property type="match status" value="1"/>
</dbReference>
<evidence type="ECO:0000256" key="1">
    <source>
        <dbReference type="ARBA" id="ARBA00004123"/>
    </source>
</evidence>
<proteinExistence type="inferred from homology"/>
<dbReference type="SMART" id="SM01109">
    <property type="entry name" value="CUT"/>
    <property type="match status" value="1"/>
</dbReference>
<feature type="compositionally biased region" description="Basic and acidic residues" evidence="11">
    <location>
        <begin position="129"/>
        <end position="139"/>
    </location>
</feature>
<dbReference type="Pfam" id="PF00046">
    <property type="entry name" value="Homeodomain"/>
    <property type="match status" value="1"/>
</dbReference>
<dbReference type="CDD" id="cd00086">
    <property type="entry name" value="homeodomain"/>
    <property type="match status" value="1"/>
</dbReference>
<evidence type="ECO:0000256" key="6">
    <source>
        <dbReference type="ARBA" id="ARBA00023163"/>
    </source>
</evidence>
<keyword evidence="6 10" id="KW-0804">Transcription</keyword>
<evidence type="ECO:0000256" key="2">
    <source>
        <dbReference type="ARBA" id="ARBA00008190"/>
    </source>
</evidence>
<evidence type="ECO:0000256" key="9">
    <source>
        <dbReference type="RuleBase" id="RU000682"/>
    </source>
</evidence>
<dbReference type="PROSITE" id="PS51042">
    <property type="entry name" value="CUT"/>
    <property type="match status" value="1"/>
</dbReference>
<dbReference type="Proteomes" id="UP000507470">
    <property type="component" value="Unassembled WGS sequence"/>
</dbReference>
<feature type="compositionally biased region" description="Acidic residues" evidence="11">
    <location>
        <begin position="89"/>
        <end position="124"/>
    </location>
</feature>
<evidence type="ECO:0000313" key="15">
    <source>
        <dbReference type="Proteomes" id="UP000507470"/>
    </source>
</evidence>
<dbReference type="Gene3D" id="1.10.260.40">
    <property type="entry name" value="lambda repressor-like DNA-binding domains"/>
    <property type="match status" value="1"/>
</dbReference>
<evidence type="ECO:0000256" key="8">
    <source>
        <dbReference type="PROSITE-ProRule" id="PRU00108"/>
    </source>
</evidence>
<feature type="domain" description="CUT" evidence="13">
    <location>
        <begin position="139"/>
        <end position="229"/>
    </location>
</feature>
<dbReference type="Gene3D" id="1.10.10.60">
    <property type="entry name" value="Homeodomain-like"/>
    <property type="match status" value="1"/>
</dbReference>
<gene>
    <name evidence="14" type="ORF">MCOR_23252</name>
</gene>
<feature type="DNA-binding region" description="Homeobox" evidence="8">
    <location>
        <begin position="243"/>
        <end position="302"/>
    </location>
</feature>
<dbReference type="GO" id="GO:0005634">
    <property type="term" value="C:nucleus"/>
    <property type="evidence" value="ECO:0007669"/>
    <property type="project" value="UniProtKB-SubCell"/>
</dbReference>
<keyword evidence="3 10" id="KW-0805">Transcription regulation</keyword>
<dbReference type="GO" id="GO:0003677">
    <property type="term" value="F:DNA binding"/>
    <property type="evidence" value="ECO:0007669"/>
    <property type="project" value="UniProtKB-UniRule"/>
</dbReference>
<comment type="subcellular location">
    <subcellularLocation>
        <location evidence="1 8 9">Nucleus</location>
    </subcellularLocation>
</comment>
<keyword evidence="7 8" id="KW-0539">Nucleus</keyword>
<evidence type="ECO:0000313" key="14">
    <source>
        <dbReference type="EMBL" id="CAC5387956.1"/>
    </source>
</evidence>